<evidence type="ECO:0000313" key="16">
    <source>
        <dbReference type="Proteomes" id="UP000184263"/>
    </source>
</evidence>
<evidence type="ECO:0000256" key="14">
    <source>
        <dbReference type="RuleBase" id="RU366012"/>
    </source>
</evidence>
<evidence type="ECO:0000256" key="1">
    <source>
        <dbReference type="ARBA" id="ARBA00004651"/>
    </source>
</evidence>
<keyword evidence="6 14" id="KW-0769">Symport</keyword>
<dbReference type="InterPro" id="IPR050277">
    <property type="entry name" value="Sodium:Solute_Symporter"/>
</dbReference>
<dbReference type="InterPro" id="IPR001734">
    <property type="entry name" value="Na/solute_symporter"/>
</dbReference>
<feature type="transmembrane region" description="Helical" evidence="14">
    <location>
        <begin position="6"/>
        <end position="26"/>
    </location>
</feature>
<feature type="transmembrane region" description="Helical" evidence="14">
    <location>
        <begin position="195"/>
        <end position="219"/>
    </location>
</feature>
<keyword evidence="9 14" id="KW-0406">Ion transport</keyword>
<protein>
    <recommendedName>
        <fullName evidence="14">Sodium/proline symporter</fullName>
    </recommendedName>
    <alternativeName>
        <fullName evidence="14">Proline permease</fullName>
    </alternativeName>
</protein>
<feature type="transmembrane region" description="Helical" evidence="14">
    <location>
        <begin position="429"/>
        <end position="444"/>
    </location>
</feature>
<feature type="transmembrane region" description="Helical" evidence="14">
    <location>
        <begin position="282"/>
        <end position="301"/>
    </location>
</feature>
<feature type="transmembrane region" description="Helical" evidence="14">
    <location>
        <begin position="371"/>
        <end position="391"/>
    </location>
</feature>
<dbReference type="PROSITE" id="PS50283">
    <property type="entry name" value="NA_SOLUT_SYMP_3"/>
    <property type="match status" value="1"/>
</dbReference>
<keyword evidence="14" id="KW-0029">Amino-acid transport</keyword>
<keyword evidence="8 14" id="KW-0915">Sodium</keyword>
<dbReference type="GO" id="GO:0005298">
    <property type="term" value="F:proline:sodium symporter activity"/>
    <property type="evidence" value="ECO:0007669"/>
    <property type="project" value="UniProtKB-UniRule"/>
</dbReference>
<dbReference type="GO" id="GO:0031402">
    <property type="term" value="F:sodium ion binding"/>
    <property type="evidence" value="ECO:0007669"/>
    <property type="project" value="UniProtKB-UniRule"/>
</dbReference>
<comment type="catalytic activity">
    <reaction evidence="12">
        <text>L-proline(in) + Na(+)(in) = L-proline(out) + Na(+)(out)</text>
        <dbReference type="Rhea" id="RHEA:28967"/>
        <dbReference type="ChEBI" id="CHEBI:29101"/>
        <dbReference type="ChEBI" id="CHEBI:60039"/>
    </reaction>
</comment>
<dbReference type="Pfam" id="PF00474">
    <property type="entry name" value="SSF"/>
    <property type="match status" value="1"/>
</dbReference>
<evidence type="ECO:0000256" key="8">
    <source>
        <dbReference type="ARBA" id="ARBA00023053"/>
    </source>
</evidence>
<dbReference type="RefSeq" id="WP_073087891.1">
    <property type="nucleotide sequence ID" value="NZ_FRBC01000001.1"/>
</dbReference>
<evidence type="ECO:0000256" key="3">
    <source>
        <dbReference type="ARBA" id="ARBA00022448"/>
    </source>
</evidence>
<dbReference type="PROSITE" id="PS00456">
    <property type="entry name" value="NA_SOLUT_SYMP_1"/>
    <property type="match status" value="1"/>
</dbReference>
<evidence type="ECO:0000256" key="13">
    <source>
        <dbReference type="RuleBase" id="RU362091"/>
    </source>
</evidence>
<keyword evidence="5 14" id="KW-0812">Transmembrane</keyword>
<feature type="transmembrane region" description="Helical" evidence="14">
    <location>
        <begin position="162"/>
        <end position="183"/>
    </location>
</feature>
<dbReference type="NCBIfam" id="TIGR02121">
    <property type="entry name" value="Na_Pro_sym"/>
    <property type="match status" value="1"/>
</dbReference>
<feature type="transmembrane region" description="Helical" evidence="14">
    <location>
        <begin position="239"/>
        <end position="261"/>
    </location>
</feature>
<evidence type="ECO:0000256" key="5">
    <source>
        <dbReference type="ARBA" id="ARBA00022692"/>
    </source>
</evidence>
<dbReference type="CDD" id="cd11475">
    <property type="entry name" value="SLC5sbd_PutP"/>
    <property type="match status" value="1"/>
</dbReference>
<dbReference type="EMBL" id="FRBC01000001">
    <property type="protein sequence ID" value="SHK26744.1"/>
    <property type="molecule type" value="Genomic_DNA"/>
</dbReference>
<evidence type="ECO:0000256" key="10">
    <source>
        <dbReference type="ARBA" id="ARBA00023136"/>
    </source>
</evidence>
<keyword evidence="3 14" id="KW-0813">Transport</keyword>
<keyword evidence="10 14" id="KW-0472">Membrane</keyword>
<sequence>MTNQLAIINTFILYIGLMMAIGVYYYRRTRNMSDYFLGNRKLGAWVTSMSAEASDMSGWMLMGVPGFAYLAGLNAGWIAVGIALGTWANWHFVAARLRKYTELAKNSLTVPQFLENRFEDNSGLLRTIPAVFILIFFTIYTSSGFVSSGRLFETVFGLPYQYAIFIGAGSVVFYTLVGGFLAVSRTDFIQGVMMFFAILVVPITAAMEMGGYTATVTAISDVSHSMLEPFTKPDGSTLGTIELISLLAWGIGYFGQPHILVRFMAISSSKEIKQATRIAMTWVVLSLAAAVAVGMVGRVFLSHELTGTESETVFLVMTNELFPPIVAGLILSAVLAAIMSTASAQLLVAASAFAQDFYRTLLRKEAETTELIWISRASVLIIASLAIFIGLNPSSFILDMVAYAWAGFGAAFGPALLCALFWRRTTRNGVLAGIIVGGITVLVWKQIDWLGLYEIVPGFLFSLLAVYLVSKMDKEPSASIVETFDAVGRSEI</sequence>
<evidence type="ECO:0000256" key="2">
    <source>
        <dbReference type="ARBA" id="ARBA00006434"/>
    </source>
</evidence>
<dbReference type="PANTHER" id="PTHR48086">
    <property type="entry name" value="SODIUM/PROLINE SYMPORTER-RELATED"/>
    <property type="match status" value="1"/>
</dbReference>
<evidence type="ECO:0000256" key="7">
    <source>
        <dbReference type="ARBA" id="ARBA00022989"/>
    </source>
</evidence>
<dbReference type="InterPro" id="IPR018212">
    <property type="entry name" value="Na/solute_symporter_CS"/>
</dbReference>
<gene>
    <name evidence="15" type="ORF">SAMN05216582_101124</name>
</gene>
<feature type="transmembrane region" description="Helical" evidence="14">
    <location>
        <begin position="321"/>
        <end position="350"/>
    </location>
</feature>
<comment type="similarity">
    <text evidence="2 13">Belongs to the sodium:solute symporter (SSF) (TC 2.A.21) family.</text>
</comment>
<accession>A0A1M6R2R4</accession>
<evidence type="ECO:0000256" key="11">
    <source>
        <dbReference type="ARBA" id="ARBA00023201"/>
    </source>
</evidence>
<dbReference type="GO" id="GO:0015824">
    <property type="term" value="P:proline transport"/>
    <property type="evidence" value="ECO:0007669"/>
    <property type="project" value="UniProtKB-UniRule"/>
</dbReference>
<dbReference type="NCBIfam" id="TIGR00813">
    <property type="entry name" value="sss"/>
    <property type="match status" value="1"/>
</dbReference>
<reference evidence="15 16" key="1">
    <citation type="submission" date="2016-11" db="EMBL/GenBank/DDBJ databases">
        <authorList>
            <person name="Jaros S."/>
            <person name="Januszkiewicz K."/>
            <person name="Wedrychowicz H."/>
        </authorList>
    </citation>
    <scope>NUCLEOTIDE SEQUENCE [LARGE SCALE GENOMIC DNA]</scope>
    <source>
        <strain evidence="15 16">HD4</strain>
    </source>
</reference>
<dbReference type="InterPro" id="IPR038377">
    <property type="entry name" value="Na/Glc_symporter_sf"/>
</dbReference>
<evidence type="ECO:0000256" key="12">
    <source>
        <dbReference type="ARBA" id="ARBA00033708"/>
    </source>
</evidence>
<evidence type="ECO:0000256" key="4">
    <source>
        <dbReference type="ARBA" id="ARBA00022475"/>
    </source>
</evidence>
<proteinExistence type="inferred from homology"/>
<dbReference type="AlphaFoldDB" id="A0A1M6R2R4"/>
<keyword evidence="7 14" id="KW-1133">Transmembrane helix</keyword>
<dbReference type="GO" id="GO:0005886">
    <property type="term" value="C:plasma membrane"/>
    <property type="evidence" value="ECO:0007669"/>
    <property type="project" value="UniProtKB-SubCell"/>
</dbReference>
<keyword evidence="11 14" id="KW-0739">Sodium transport</keyword>
<feature type="transmembrane region" description="Helical" evidence="14">
    <location>
        <begin position="123"/>
        <end position="142"/>
    </location>
</feature>
<dbReference type="PANTHER" id="PTHR48086:SF3">
    <property type="entry name" value="SODIUM_PROLINE SYMPORTER"/>
    <property type="match status" value="1"/>
</dbReference>
<evidence type="ECO:0000256" key="9">
    <source>
        <dbReference type="ARBA" id="ARBA00023065"/>
    </source>
</evidence>
<dbReference type="Gene3D" id="1.20.1730.10">
    <property type="entry name" value="Sodium/glucose cotransporter"/>
    <property type="match status" value="1"/>
</dbReference>
<comment type="function">
    <text evidence="14">Catalyzes the sodium-dependent uptake of extracellular L-proline.</text>
</comment>
<dbReference type="OrthoDB" id="9810181at2"/>
<name>A0A1M6R2R4_SELRU</name>
<feature type="transmembrane region" description="Helical" evidence="14">
    <location>
        <begin position="450"/>
        <end position="469"/>
    </location>
</feature>
<keyword evidence="4 14" id="KW-1003">Cell membrane</keyword>
<feature type="transmembrane region" description="Helical" evidence="14">
    <location>
        <begin position="67"/>
        <end position="90"/>
    </location>
</feature>
<dbReference type="InterPro" id="IPR011851">
    <property type="entry name" value="Na/Pro_symporter"/>
</dbReference>
<dbReference type="Proteomes" id="UP000184263">
    <property type="component" value="Unassembled WGS sequence"/>
</dbReference>
<evidence type="ECO:0000256" key="6">
    <source>
        <dbReference type="ARBA" id="ARBA00022847"/>
    </source>
</evidence>
<feature type="transmembrane region" description="Helical" evidence="14">
    <location>
        <begin position="403"/>
        <end position="422"/>
    </location>
</feature>
<organism evidence="15 16">
    <name type="scientific">Selenomonas ruminantium</name>
    <dbReference type="NCBI Taxonomy" id="971"/>
    <lineage>
        <taxon>Bacteria</taxon>
        <taxon>Bacillati</taxon>
        <taxon>Bacillota</taxon>
        <taxon>Negativicutes</taxon>
        <taxon>Selenomonadales</taxon>
        <taxon>Selenomonadaceae</taxon>
        <taxon>Selenomonas</taxon>
    </lineage>
</organism>
<evidence type="ECO:0000313" key="15">
    <source>
        <dbReference type="EMBL" id="SHK26744.1"/>
    </source>
</evidence>
<comment type="subcellular location">
    <subcellularLocation>
        <location evidence="1 14">Cell membrane</location>
        <topology evidence="1 14">Multi-pass membrane protein</topology>
    </subcellularLocation>
</comment>